<dbReference type="PROSITE" id="PS50848">
    <property type="entry name" value="START"/>
    <property type="match status" value="1"/>
</dbReference>
<evidence type="ECO:0000259" key="1">
    <source>
        <dbReference type="PROSITE" id="PS50848"/>
    </source>
</evidence>
<reference evidence="4 5" key="1">
    <citation type="submission" date="2018-07" db="EMBL/GenBank/DDBJ databases">
        <title>Genome sequencing of oomycete isolates from Chile give support for New Zealand origin for Phytophthora kernoviae and make available the first Nothophytophthora sp. genome.</title>
        <authorList>
            <person name="Studholme D.J."/>
            <person name="Sanfuentes E."/>
            <person name="Panda P."/>
            <person name="Hill R."/>
            <person name="Sambles C."/>
            <person name="Grant M."/>
            <person name="Williams N.M."/>
            <person name="Mcdougal R.L."/>
        </authorList>
    </citation>
    <scope>NUCLEOTIDE SEQUENCE [LARGE SCALE GENOMIC DNA]</scope>
    <source>
        <strain evidence="3">Chile6</strain>
        <strain evidence="2">Chile7</strain>
    </source>
</reference>
<dbReference type="SUPFAM" id="SSF55961">
    <property type="entry name" value="Bet v1-like"/>
    <property type="match status" value="1"/>
</dbReference>
<dbReference type="PANTHER" id="PTHR19308:SF14">
    <property type="entry name" value="START DOMAIN-CONTAINING PROTEIN"/>
    <property type="match status" value="1"/>
</dbReference>
<dbReference type="InterPro" id="IPR051213">
    <property type="entry name" value="START_lipid_transfer"/>
</dbReference>
<gene>
    <name evidence="2" type="ORF">BBJ29_008167</name>
    <name evidence="3" type="ORF">BBP00_00007137</name>
</gene>
<dbReference type="Proteomes" id="UP000277300">
    <property type="component" value="Unassembled WGS sequence"/>
</dbReference>
<sequence>MVFASTVEITRGGDIAPQTKHSAPDAAETPVSEAVTFSIPAPIASVRANIKEFEEDSINKLLTRYNGVDVLPNGWREGPCSKGIQVVYGEVTGSEWYTMKTTGTLQVSAEKAASILMDYNMVPKFDDMTREVKPVEKLSDASEDGRHLIATRSVEYVPERKGFVRATIIISGYVVVPHPTDPNMCEMSVIAHMDLGGNLPAMVVRYLGLSAPIKLVEKIHEITLSS</sequence>
<dbReference type="GO" id="GO:0008289">
    <property type="term" value="F:lipid binding"/>
    <property type="evidence" value="ECO:0007669"/>
    <property type="project" value="InterPro"/>
</dbReference>
<evidence type="ECO:0000313" key="2">
    <source>
        <dbReference type="EMBL" id="RLN48945.1"/>
    </source>
</evidence>
<dbReference type="GO" id="GO:0005737">
    <property type="term" value="C:cytoplasm"/>
    <property type="evidence" value="ECO:0007669"/>
    <property type="project" value="UniProtKB-ARBA"/>
</dbReference>
<dbReference type="CDD" id="cd00177">
    <property type="entry name" value="START"/>
    <property type="match status" value="1"/>
</dbReference>
<evidence type="ECO:0000313" key="3">
    <source>
        <dbReference type="EMBL" id="RLN58173.1"/>
    </source>
</evidence>
<proteinExistence type="predicted"/>
<dbReference type="Gene3D" id="3.30.530.20">
    <property type="match status" value="2"/>
</dbReference>
<dbReference type="InterPro" id="IPR002913">
    <property type="entry name" value="START_lipid-bd_dom"/>
</dbReference>
<dbReference type="Pfam" id="PF01852">
    <property type="entry name" value="START"/>
    <property type="match status" value="1"/>
</dbReference>
<dbReference type="OrthoDB" id="5403181at2759"/>
<name>A0A3F2RJ74_9STRA</name>
<dbReference type="AlphaFoldDB" id="A0A3F2RJ74"/>
<evidence type="ECO:0000313" key="4">
    <source>
        <dbReference type="Proteomes" id="UP000277300"/>
    </source>
</evidence>
<organism evidence="3 4">
    <name type="scientific">Phytophthora kernoviae</name>
    <dbReference type="NCBI Taxonomy" id="325452"/>
    <lineage>
        <taxon>Eukaryota</taxon>
        <taxon>Sar</taxon>
        <taxon>Stramenopiles</taxon>
        <taxon>Oomycota</taxon>
        <taxon>Peronosporomycetes</taxon>
        <taxon>Peronosporales</taxon>
        <taxon>Peronosporaceae</taxon>
        <taxon>Phytophthora</taxon>
    </lineage>
</organism>
<feature type="domain" description="START" evidence="1">
    <location>
        <begin position="129"/>
        <end position="207"/>
    </location>
</feature>
<dbReference type="PANTHER" id="PTHR19308">
    <property type="entry name" value="PHOSPHATIDYLCHOLINE TRANSFER PROTEIN"/>
    <property type="match status" value="1"/>
</dbReference>
<dbReference type="EMBL" id="MBAD02002234">
    <property type="protein sequence ID" value="RLN48945.1"/>
    <property type="molecule type" value="Genomic_DNA"/>
</dbReference>
<comment type="caution">
    <text evidence="3">The sequence shown here is derived from an EMBL/GenBank/DDBJ whole genome shotgun (WGS) entry which is preliminary data.</text>
</comment>
<dbReference type="Proteomes" id="UP000284657">
    <property type="component" value="Unassembled WGS sequence"/>
</dbReference>
<dbReference type="InterPro" id="IPR023393">
    <property type="entry name" value="START-like_dom_sf"/>
</dbReference>
<accession>A0A3F2RJ74</accession>
<evidence type="ECO:0000313" key="5">
    <source>
        <dbReference type="Proteomes" id="UP000284657"/>
    </source>
</evidence>
<dbReference type="EMBL" id="MBDO02000274">
    <property type="protein sequence ID" value="RLN58173.1"/>
    <property type="molecule type" value="Genomic_DNA"/>
</dbReference>
<protein>
    <recommendedName>
        <fullName evidence="1">START domain-containing protein</fullName>
    </recommendedName>
</protein>